<dbReference type="AlphaFoldDB" id="A0A840YTY0"/>
<proteinExistence type="predicted"/>
<evidence type="ECO:0000313" key="2">
    <source>
        <dbReference type="Proteomes" id="UP000527143"/>
    </source>
</evidence>
<protein>
    <submittedName>
        <fullName evidence="1">Uncharacterized protein</fullName>
    </submittedName>
</protein>
<organism evidence="1 2">
    <name type="scientific">Sphingomonas xinjiangensis</name>
    <dbReference type="NCBI Taxonomy" id="643568"/>
    <lineage>
        <taxon>Bacteria</taxon>
        <taxon>Pseudomonadati</taxon>
        <taxon>Pseudomonadota</taxon>
        <taxon>Alphaproteobacteria</taxon>
        <taxon>Sphingomonadales</taxon>
        <taxon>Sphingomonadaceae</taxon>
        <taxon>Sphingomonas</taxon>
    </lineage>
</organism>
<name>A0A840YTY0_9SPHN</name>
<accession>A0A840YTY0</accession>
<feature type="non-terminal residue" evidence="1">
    <location>
        <position position="39"/>
    </location>
</feature>
<dbReference type="Proteomes" id="UP000527143">
    <property type="component" value="Unassembled WGS sequence"/>
</dbReference>
<gene>
    <name evidence="1" type="ORF">FHT02_004335</name>
</gene>
<dbReference type="EMBL" id="JACIJF010000041">
    <property type="protein sequence ID" value="MBB5713073.1"/>
    <property type="molecule type" value="Genomic_DNA"/>
</dbReference>
<sequence>MRSTAFFSNDALGDRQQISGVAGKTVGVERQQFVRGFEQ</sequence>
<evidence type="ECO:0000313" key="1">
    <source>
        <dbReference type="EMBL" id="MBB5713073.1"/>
    </source>
</evidence>
<reference evidence="1 2" key="1">
    <citation type="submission" date="2020-08" db="EMBL/GenBank/DDBJ databases">
        <title>Genomic Encyclopedia of Type Strains, Phase IV (KMG-IV): sequencing the most valuable type-strain genomes for metagenomic binning, comparative biology and taxonomic classification.</title>
        <authorList>
            <person name="Goeker M."/>
        </authorList>
    </citation>
    <scope>NUCLEOTIDE SEQUENCE [LARGE SCALE GENOMIC DNA]</scope>
    <source>
        <strain evidence="1 2">DSM 26736</strain>
    </source>
</reference>
<comment type="caution">
    <text evidence="1">The sequence shown here is derived from an EMBL/GenBank/DDBJ whole genome shotgun (WGS) entry which is preliminary data.</text>
</comment>
<keyword evidence="2" id="KW-1185">Reference proteome</keyword>